<dbReference type="NCBIfam" id="TIGR00614">
    <property type="entry name" value="recQ_fam"/>
    <property type="match status" value="1"/>
</dbReference>
<dbReference type="GO" id="GO:0004386">
    <property type="term" value="F:helicase activity"/>
    <property type="evidence" value="ECO:0007669"/>
    <property type="project" value="UniProtKB-KW"/>
</dbReference>
<dbReference type="SMART" id="SM00490">
    <property type="entry name" value="HELICc"/>
    <property type="match status" value="1"/>
</dbReference>
<dbReference type="CDD" id="cd17920">
    <property type="entry name" value="DEXHc_RecQ"/>
    <property type="match status" value="1"/>
</dbReference>
<dbReference type="Gene3D" id="3.40.50.300">
    <property type="entry name" value="P-loop containing nucleotide triphosphate hydrolases"/>
    <property type="match status" value="2"/>
</dbReference>
<keyword evidence="5" id="KW-0238">DNA-binding</keyword>
<keyword evidence="2" id="KW-0378">Hydrolase</keyword>
<gene>
    <name evidence="8" type="primary">recQ</name>
    <name evidence="8" type="ORF">GCM10007111_06000</name>
</gene>
<dbReference type="SMART" id="SM00487">
    <property type="entry name" value="DEXDc"/>
    <property type="match status" value="1"/>
</dbReference>
<accession>A0ABQ2D7T4</accession>
<evidence type="ECO:0000313" key="8">
    <source>
        <dbReference type="EMBL" id="GGJ46802.1"/>
    </source>
</evidence>
<keyword evidence="3 8" id="KW-0347">Helicase</keyword>
<keyword evidence="9" id="KW-1185">Reference proteome</keyword>
<evidence type="ECO:0000259" key="7">
    <source>
        <dbReference type="PROSITE" id="PS51194"/>
    </source>
</evidence>
<comment type="caution">
    <text evidence="8">The sequence shown here is derived from an EMBL/GenBank/DDBJ whole genome shotgun (WGS) entry which is preliminary data.</text>
</comment>
<dbReference type="InterPro" id="IPR002464">
    <property type="entry name" value="DNA/RNA_helicase_DEAH_CS"/>
</dbReference>
<reference evidence="9" key="1">
    <citation type="journal article" date="2019" name="Int. J. Syst. Evol. Microbiol.">
        <title>The Global Catalogue of Microorganisms (GCM) 10K type strain sequencing project: providing services to taxonomists for standard genome sequencing and annotation.</title>
        <authorList>
            <consortium name="The Broad Institute Genomics Platform"/>
            <consortium name="The Broad Institute Genome Sequencing Center for Infectious Disease"/>
            <person name="Wu L."/>
            <person name="Ma J."/>
        </authorList>
    </citation>
    <scope>NUCLEOTIDE SEQUENCE [LARGE SCALE GENOMIC DNA]</scope>
    <source>
        <strain evidence="9">JCM 30071</strain>
    </source>
</reference>
<evidence type="ECO:0000313" key="9">
    <source>
        <dbReference type="Proteomes" id="UP000634435"/>
    </source>
</evidence>
<organism evidence="8 9">
    <name type="scientific">Virgibacillus kapii</name>
    <dbReference type="NCBI Taxonomy" id="1638645"/>
    <lineage>
        <taxon>Bacteria</taxon>
        <taxon>Bacillati</taxon>
        <taxon>Bacillota</taxon>
        <taxon>Bacilli</taxon>
        <taxon>Bacillales</taxon>
        <taxon>Bacillaceae</taxon>
        <taxon>Virgibacillus</taxon>
    </lineage>
</organism>
<dbReference type="Pfam" id="PF00270">
    <property type="entry name" value="DEAD"/>
    <property type="match status" value="1"/>
</dbReference>
<dbReference type="PROSITE" id="PS00690">
    <property type="entry name" value="DEAH_ATP_HELICASE"/>
    <property type="match status" value="1"/>
</dbReference>
<proteinExistence type="predicted"/>
<dbReference type="InterPro" id="IPR001650">
    <property type="entry name" value="Helicase_C-like"/>
</dbReference>
<dbReference type="PANTHER" id="PTHR13710:SF84">
    <property type="entry name" value="ATP-DEPENDENT DNA HELICASE RECS-RELATED"/>
    <property type="match status" value="1"/>
</dbReference>
<dbReference type="InterPro" id="IPR004589">
    <property type="entry name" value="DNA_helicase_ATP-dep_RecQ"/>
</dbReference>
<keyword evidence="1" id="KW-0547">Nucleotide-binding</keyword>
<evidence type="ECO:0000256" key="5">
    <source>
        <dbReference type="ARBA" id="ARBA00023125"/>
    </source>
</evidence>
<name>A0ABQ2D7T4_9BACI</name>
<evidence type="ECO:0000256" key="4">
    <source>
        <dbReference type="ARBA" id="ARBA00022840"/>
    </source>
</evidence>
<dbReference type="Proteomes" id="UP000634435">
    <property type="component" value="Unassembled WGS sequence"/>
</dbReference>
<evidence type="ECO:0000256" key="3">
    <source>
        <dbReference type="ARBA" id="ARBA00022806"/>
    </source>
</evidence>
<evidence type="ECO:0000259" key="6">
    <source>
        <dbReference type="PROSITE" id="PS51192"/>
    </source>
</evidence>
<dbReference type="RefSeq" id="WP_188942014.1">
    <property type="nucleotide sequence ID" value="NZ_BMPN01000001.1"/>
</dbReference>
<feature type="domain" description="Helicase C-terminal" evidence="7">
    <location>
        <begin position="226"/>
        <end position="373"/>
    </location>
</feature>
<dbReference type="PANTHER" id="PTHR13710">
    <property type="entry name" value="DNA HELICASE RECQ FAMILY MEMBER"/>
    <property type="match status" value="1"/>
</dbReference>
<protein>
    <submittedName>
        <fullName evidence="8">ATP-dependent DNA helicase RecQ</fullName>
    </submittedName>
</protein>
<keyword evidence="4" id="KW-0067">ATP-binding</keyword>
<evidence type="ECO:0000256" key="1">
    <source>
        <dbReference type="ARBA" id="ARBA00022741"/>
    </source>
</evidence>
<dbReference type="InterPro" id="IPR027417">
    <property type="entry name" value="P-loop_NTPase"/>
</dbReference>
<dbReference type="PROSITE" id="PS51194">
    <property type="entry name" value="HELICASE_CTER"/>
    <property type="match status" value="1"/>
</dbReference>
<dbReference type="EMBL" id="BMPN01000001">
    <property type="protein sequence ID" value="GGJ46802.1"/>
    <property type="molecule type" value="Genomic_DNA"/>
</dbReference>
<dbReference type="PROSITE" id="PS51192">
    <property type="entry name" value="HELICASE_ATP_BIND_1"/>
    <property type="match status" value="1"/>
</dbReference>
<dbReference type="InterPro" id="IPR014001">
    <property type="entry name" value="Helicase_ATP-bd"/>
</dbReference>
<sequence>MDQLAEQYTLLQNQLDKFFGYPSFRLGQKEIIQDIMEGKNVLGILPTGSGKSICYQLPARLLEGLTIVVSPLISLMIDQVKQLKAMNFKQAVAINSFMDYRERNDVLRNLSHYKLVYVSPELLQHDQIQQKLDEVKVSLFVIDEAHCISQWGHEFRPDYLKLHEIIHVCNYPAVLALSATATPKVQEDIIQALGNQKMVKHVYDMDRDNIAFCIKEVNDDQEKNAKIIALCKKYRVPSLIYFSSRQAAEKVSQILIQNLGYRIAVYHGGMDQHDRITIQQQFMNNQLDIVCCTSAFGMGINKQNIRLIIHYHLTTQVESYIQEIGRAGRDGEASVSFLLYSKKDIHLPKNIIKKDLPTKHDVMVIFEHLYNLYMADQPLPVKEEAMNRFHINEVQWRFICYQLEHHGIIKDNTIFFKNNVWLRARQQINEYCQHRITMKQAKLNKFLTWVHQKDCLRKYLYHEFQSGYKTPKYQCCTNCGFSWDHWSPVQIVPMEEMTETWQDKLKGKLLVGVKDETE</sequence>
<evidence type="ECO:0000256" key="2">
    <source>
        <dbReference type="ARBA" id="ARBA00022801"/>
    </source>
</evidence>
<feature type="domain" description="Helicase ATP-binding" evidence="6">
    <location>
        <begin position="32"/>
        <end position="199"/>
    </location>
</feature>
<dbReference type="Pfam" id="PF00271">
    <property type="entry name" value="Helicase_C"/>
    <property type="match status" value="1"/>
</dbReference>
<dbReference type="InterPro" id="IPR011545">
    <property type="entry name" value="DEAD/DEAH_box_helicase_dom"/>
</dbReference>
<dbReference type="SUPFAM" id="SSF52540">
    <property type="entry name" value="P-loop containing nucleoside triphosphate hydrolases"/>
    <property type="match status" value="1"/>
</dbReference>